<comment type="caution">
    <text evidence="1">The sequence shown here is derived from an EMBL/GenBank/DDBJ whole genome shotgun (WGS) entry which is preliminary data.</text>
</comment>
<dbReference type="AlphaFoldDB" id="A0AA91DGJ1"/>
<keyword evidence="2" id="KW-1185">Reference proteome</keyword>
<sequence>MERLARQSIPTGFDRPTLNFRSNTQGSYLAVANAVSETTSLYQVSAVPVPGAVWLFGSALLGF</sequence>
<protein>
    <submittedName>
        <fullName evidence="1">Uncharacterized protein</fullName>
    </submittedName>
</protein>
<gene>
    <name evidence="1" type="ORF">A1356_03305</name>
</gene>
<organism evidence="1 2">
    <name type="scientific">Methylomonas koyamae</name>
    <dbReference type="NCBI Taxonomy" id="702114"/>
    <lineage>
        <taxon>Bacteria</taxon>
        <taxon>Pseudomonadati</taxon>
        <taxon>Pseudomonadota</taxon>
        <taxon>Gammaproteobacteria</taxon>
        <taxon>Methylococcales</taxon>
        <taxon>Methylococcaceae</taxon>
        <taxon>Methylomonas</taxon>
    </lineage>
</organism>
<dbReference type="RefSeq" id="WP_064024367.1">
    <property type="nucleotide sequence ID" value="NZ_CP023669.1"/>
</dbReference>
<dbReference type="Proteomes" id="UP000077734">
    <property type="component" value="Unassembled WGS sequence"/>
</dbReference>
<dbReference type="EMBL" id="LUUL01000023">
    <property type="protein sequence ID" value="OAI29823.1"/>
    <property type="molecule type" value="Genomic_DNA"/>
</dbReference>
<evidence type="ECO:0000313" key="1">
    <source>
        <dbReference type="EMBL" id="OAI29823.1"/>
    </source>
</evidence>
<accession>A0AA91DGJ1</accession>
<proteinExistence type="predicted"/>
<evidence type="ECO:0000313" key="2">
    <source>
        <dbReference type="Proteomes" id="UP000077734"/>
    </source>
</evidence>
<name>A0AA91DGJ1_9GAMM</name>
<reference evidence="1 2" key="1">
    <citation type="submission" date="2016-03" db="EMBL/GenBank/DDBJ databases">
        <authorList>
            <person name="Heylen K."/>
            <person name="De Vos P."/>
            <person name="Vekeman B."/>
        </authorList>
    </citation>
    <scope>NUCLEOTIDE SEQUENCE [LARGE SCALE GENOMIC DNA]</scope>
    <source>
        <strain evidence="1 2">R-49807</strain>
    </source>
</reference>